<evidence type="ECO:0000256" key="10">
    <source>
        <dbReference type="ARBA" id="ARBA00038367"/>
    </source>
</evidence>
<dbReference type="GO" id="GO:0051301">
    <property type="term" value="P:cell division"/>
    <property type="evidence" value="ECO:0007669"/>
    <property type="project" value="UniProtKB-KW"/>
</dbReference>
<keyword evidence="12" id="KW-0670">Pyruvate</keyword>
<keyword evidence="4 12" id="KW-0132">Cell division</keyword>
<dbReference type="GO" id="GO:0005737">
    <property type="term" value="C:cytoplasm"/>
    <property type="evidence" value="ECO:0007669"/>
    <property type="project" value="UniProtKB-SubCell"/>
</dbReference>
<comment type="function">
    <text evidence="12">Cell wall formation. Adds enolpyruvyl to UDP-N-acetylglucosamine.</text>
</comment>
<evidence type="ECO:0000256" key="8">
    <source>
        <dbReference type="ARBA" id="ARBA00023306"/>
    </source>
</evidence>
<dbReference type="NCBIfam" id="NF006873">
    <property type="entry name" value="PRK09369.1"/>
    <property type="match status" value="1"/>
</dbReference>
<feature type="active site" description="Proton donor" evidence="12">
    <location>
        <position position="117"/>
    </location>
</feature>
<dbReference type="NCBIfam" id="TIGR01072">
    <property type="entry name" value="murA"/>
    <property type="match status" value="1"/>
</dbReference>
<feature type="binding site" evidence="12">
    <location>
        <position position="93"/>
    </location>
    <ligand>
        <name>UDP-N-acetyl-alpha-D-glucosamine</name>
        <dbReference type="ChEBI" id="CHEBI:57705"/>
    </ligand>
</feature>
<evidence type="ECO:0000256" key="12">
    <source>
        <dbReference type="HAMAP-Rule" id="MF_00111"/>
    </source>
</evidence>
<dbReference type="InterPro" id="IPR005750">
    <property type="entry name" value="UDP_GlcNAc_COvinyl_MurA"/>
</dbReference>
<dbReference type="Proteomes" id="UP000176665">
    <property type="component" value="Unassembled WGS sequence"/>
</dbReference>
<feature type="binding site" evidence="12">
    <location>
        <begin position="22"/>
        <end position="23"/>
    </location>
    <ligand>
        <name>phosphoenolpyruvate</name>
        <dbReference type="ChEBI" id="CHEBI:58702"/>
    </ligand>
</feature>
<protein>
    <recommendedName>
        <fullName evidence="12">UDP-N-acetylglucosamine 1-carboxyvinyltransferase</fullName>
        <ecNumber evidence="12">2.5.1.7</ecNumber>
    </recommendedName>
    <alternativeName>
        <fullName evidence="12">Enoylpyruvate transferase</fullName>
    </alternativeName>
    <alternativeName>
        <fullName evidence="12">UDP-N-acetylglucosamine enolpyruvyl transferase</fullName>
        <shortName evidence="12">EPT</shortName>
    </alternativeName>
</protein>
<dbReference type="InterPro" id="IPR036968">
    <property type="entry name" value="Enolpyruvate_Tfrase_sf"/>
</dbReference>
<evidence type="ECO:0000256" key="9">
    <source>
        <dbReference type="ARBA" id="ARBA00023316"/>
    </source>
</evidence>
<feature type="domain" description="Enolpyruvate transferase" evidence="13">
    <location>
        <begin position="7"/>
        <end position="427"/>
    </location>
</feature>
<proteinExistence type="inferred from homology"/>
<feature type="binding site" evidence="12">
    <location>
        <position position="306"/>
    </location>
    <ligand>
        <name>UDP-N-acetyl-alpha-D-glucosamine</name>
        <dbReference type="ChEBI" id="CHEBI:57705"/>
    </ligand>
</feature>
<keyword evidence="9 12" id="KW-0961">Cell wall biogenesis/degradation</keyword>
<accession>A0A1F5YSH2</accession>
<dbReference type="Gene3D" id="3.65.10.10">
    <property type="entry name" value="Enolpyruvate transferase domain"/>
    <property type="match status" value="2"/>
</dbReference>
<dbReference type="STRING" id="1798371.A2W14_00290"/>
<dbReference type="AlphaFoldDB" id="A0A1F5YSH2"/>
<evidence type="ECO:0000256" key="2">
    <source>
        <dbReference type="ARBA" id="ARBA00004752"/>
    </source>
</evidence>
<dbReference type="EMBL" id="MFJA01000046">
    <property type="protein sequence ID" value="OGG02927.1"/>
    <property type="molecule type" value="Genomic_DNA"/>
</dbReference>
<comment type="caution">
    <text evidence="12">Lacks conserved residue(s) required for the propagation of feature annotation.</text>
</comment>
<dbReference type="GO" id="GO:0071555">
    <property type="term" value="P:cell wall organization"/>
    <property type="evidence" value="ECO:0007669"/>
    <property type="project" value="UniProtKB-KW"/>
</dbReference>
<evidence type="ECO:0000313" key="15">
    <source>
        <dbReference type="Proteomes" id="UP000176665"/>
    </source>
</evidence>
<organism evidence="14 15">
    <name type="scientific">Candidatus Gottesmanbacteria bacterium RBG_16_37_8</name>
    <dbReference type="NCBI Taxonomy" id="1798371"/>
    <lineage>
        <taxon>Bacteria</taxon>
        <taxon>Candidatus Gottesmaniibacteriota</taxon>
    </lineage>
</organism>
<keyword evidence="3 12" id="KW-0963">Cytoplasm</keyword>
<name>A0A1F5YSH2_9BACT</name>
<dbReference type="GO" id="GO:0008760">
    <property type="term" value="F:UDP-N-acetylglucosamine 1-carboxyvinyltransferase activity"/>
    <property type="evidence" value="ECO:0007669"/>
    <property type="project" value="UniProtKB-UniRule"/>
</dbReference>
<dbReference type="GO" id="GO:0019277">
    <property type="term" value="P:UDP-N-acetylgalactosamine biosynthetic process"/>
    <property type="evidence" value="ECO:0007669"/>
    <property type="project" value="InterPro"/>
</dbReference>
<comment type="subcellular location">
    <subcellularLocation>
        <location evidence="1 12">Cytoplasm</location>
    </subcellularLocation>
</comment>
<evidence type="ECO:0000313" key="14">
    <source>
        <dbReference type="EMBL" id="OGG02927.1"/>
    </source>
</evidence>
<evidence type="ECO:0000256" key="7">
    <source>
        <dbReference type="ARBA" id="ARBA00022984"/>
    </source>
</evidence>
<comment type="catalytic activity">
    <reaction evidence="11 12">
        <text>phosphoenolpyruvate + UDP-N-acetyl-alpha-D-glucosamine = UDP-N-acetyl-3-O-(1-carboxyvinyl)-alpha-D-glucosamine + phosphate</text>
        <dbReference type="Rhea" id="RHEA:18681"/>
        <dbReference type="ChEBI" id="CHEBI:43474"/>
        <dbReference type="ChEBI" id="CHEBI:57705"/>
        <dbReference type="ChEBI" id="CHEBI:58702"/>
        <dbReference type="ChEBI" id="CHEBI:68483"/>
        <dbReference type="EC" id="2.5.1.7"/>
    </reaction>
</comment>
<dbReference type="InterPro" id="IPR050068">
    <property type="entry name" value="MurA_subfamily"/>
</dbReference>
<dbReference type="SUPFAM" id="SSF55205">
    <property type="entry name" value="EPT/RTPC-like"/>
    <property type="match status" value="1"/>
</dbReference>
<dbReference type="GO" id="GO:0009252">
    <property type="term" value="P:peptidoglycan biosynthetic process"/>
    <property type="evidence" value="ECO:0007669"/>
    <property type="project" value="UniProtKB-UniRule"/>
</dbReference>
<dbReference type="UniPathway" id="UPA00219"/>
<gene>
    <name evidence="12" type="primary">murA</name>
    <name evidence="14" type="ORF">A2W14_00290</name>
</gene>
<dbReference type="PANTHER" id="PTHR43783">
    <property type="entry name" value="UDP-N-ACETYLGLUCOSAMINE 1-CARBOXYVINYLTRANSFERASE"/>
    <property type="match status" value="1"/>
</dbReference>
<evidence type="ECO:0000256" key="1">
    <source>
        <dbReference type="ARBA" id="ARBA00004496"/>
    </source>
</evidence>
<evidence type="ECO:0000256" key="5">
    <source>
        <dbReference type="ARBA" id="ARBA00022679"/>
    </source>
</evidence>
<keyword evidence="5 12" id="KW-0808">Transferase</keyword>
<keyword evidence="6 12" id="KW-0133">Cell shape</keyword>
<dbReference type="InterPro" id="IPR013792">
    <property type="entry name" value="RNA3'P_cycl/enolpyr_Trfase_a/b"/>
</dbReference>
<evidence type="ECO:0000256" key="4">
    <source>
        <dbReference type="ARBA" id="ARBA00022618"/>
    </source>
</evidence>
<evidence type="ECO:0000259" key="13">
    <source>
        <dbReference type="Pfam" id="PF00275"/>
    </source>
</evidence>
<dbReference type="GO" id="GO:0008360">
    <property type="term" value="P:regulation of cell shape"/>
    <property type="evidence" value="ECO:0007669"/>
    <property type="project" value="UniProtKB-KW"/>
</dbReference>
<dbReference type="PANTHER" id="PTHR43783:SF1">
    <property type="entry name" value="UDP-N-ACETYLGLUCOSAMINE 1-CARBOXYVINYLTRANSFERASE"/>
    <property type="match status" value="1"/>
</dbReference>
<evidence type="ECO:0000256" key="3">
    <source>
        <dbReference type="ARBA" id="ARBA00022490"/>
    </source>
</evidence>
<feature type="modified residue" description="2-(S-cysteinyl)pyruvic acid O-phosphothioketal" evidence="12">
    <location>
        <position position="117"/>
    </location>
</feature>
<sequence>MERFLVSGGRKIRGEINVSGAKNVAMKVILTGLLTEKPVYVRNIPLISSVTGTADLVRNLGVKVDINDNHTMKIQGNGLNKYTIPLDMGGLYRTATMVLGPLLQRFGKAIVPNPGGCRLGQRPVDWHIEGLKKMGAKIKYDDGFFHATSSKLKGIRFTFSKNTHTGTETLLLAAVLSQGETVLENASQEPEVDDLIKILCLMGAKIKRVKGRTIVINGVKKLSGTEFTIMPDRNEVVTFAIGAIVSGGNILIKGAQRSNLTVFLKSLDKIGTPYQVIDENHIRFSSLKKIKPTHIITKPHPGFMTDWQAPWALLMSQAGGVSTIHESIFEDRFNYVGQLKKMGAKIESYHPKVKDPRTFYNFNWTRRFHCQAIRITGKTDLHDAVLEVADLRAGATLILAALIAQGNSVIYGINHIDRGYEKIESRLGKLGIPIKRLKN</sequence>
<dbReference type="Pfam" id="PF00275">
    <property type="entry name" value="EPSP_synthase"/>
    <property type="match status" value="1"/>
</dbReference>
<feature type="binding site" evidence="12">
    <location>
        <position position="328"/>
    </location>
    <ligand>
        <name>UDP-N-acetyl-alpha-D-glucosamine</name>
        <dbReference type="ChEBI" id="CHEBI:57705"/>
    </ligand>
</feature>
<comment type="similarity">
    <text evidence="10 12">Belongs to the EPSP synthase family. MurA subfamily.</text>
</comment>
<dbReference type="EC" id="2.5.1.7" evidence="12"/>
<keyword evidence="7 12" id="KW-0573">Peptidoglycan synthesis</keyword>
<reference evidence="14 15" key="1">
    <citation type="journal article" date="2016" name="Nat. Commun.">
        <title>Thousands of microbial genomes shed light on interconnected biogeochemical processes in an aquifer system.</title>
        <authorList>
            <person name="Anantharaman K."/>
            <person name="Brown C.T."/>
            <person name="Hug L.A."/>
            <person name="Sharon I."/>
            <person name="Castelle C.J."/>
            <person name="Probst A.J."/>
            <person name="Thomas B.C."/>
            <person name="Singh A."/>
            <person name="Wilkins M.J."/>
            <person name="Karaoz U."/>
            <person name="Brodie E.L."/>
            <person name="Williams K.H."/>
            <person name="Hubbard S.S."/>
            <person name="Banfield J.F."/>
        </authorList>
    </citation>
    <scope>NUCLEOTIDE SEQUENCE [LARGE SCALE GENOMIC DNA]</scope>
</reference>
<comment type="pathway">
    <text evidence="2 12">Cell wall biogenesis; peptidoglycan biosynthesis.</text>
</comment>
<dbReference type="HAMAP" id="MF_00111">
    <property type="entry name" value="MurA"/>
    <property type="match status" value="1"/>
</dbReference>
<evidence type="ECO:0000256" key="11">
    <source>
        <dbReference type="ARBA" id="ARBA00047527"/>
    </source>
</evidence>
<dbReference type="CDD" id="cd01555">
    <property type="entry name" value="UdpNAET"/>
    <property type="match status" value="1"/>
</dbReference>
<keyword evidence="8 12" id="KW-0131">Cell cycle</keyword>
<dbReference type="InterPro" id="IPR001986">
    <property type="entry name" value="Enolpyruvate_Tfrase_dom"/>
</dbReference>
<comment type="caution">
    <text evidence="14">The sequence shown here is derived from an EMBL/GenBank/DDBJ whole genome shotgun (WGS) entry which is preliminary data.</text>
</comment>
<evidence type="ECO:0000256" key="6">
    <source>
        <dbReference type="ARBA" id="ARBA00022960"/>
    </source>
</evidence>